<accession>A0A6B8KHI6</accession>
<keyword evidence="4 10" id="KW-0949">S-adenosyl-L-methionine</keyword>
<evidence type="ECO:0000256" key="10">
    <source>
        <dbReference type="HAMAP-Rule" id="MF_00660"/>
    </source>
</evidence>
<name>A0A6B8KHI6_9HYPH</name>
<evidence type="ECO:0000256" key="6">
    <source>
        <dbReference type="ARBA" id="ARBA00022905"/>
    </source>
</evidence>
<comment type="catalytic activity">
    <reaction evidence="10">
        <text>[PQQ precursor protein] + S-adenosyl-L-methionine = E-Y cross-linked-[PQQ precursor protein] + 5'-deoxyadenosine + L-methionine + H(+)</text>
        <dbReference type="Rhea" id="RHEA:56836"/>
        <dbReference type="Rhea" id="RHEA-COMP:14800"/>
        <dbReference type="Rhea" id="RHEA-COMP:14801"/>
        <dbReference type="ChEBI" id="CHEBI:15378"/>
        <dbReference type="ChEBI" id="CHEBI:17319"/>
        <dbReference type="ChEBI" id="CHEBI:57844"/>
        <dbReference type="ChEBI" id="CHEBI:59789"/>
        <dbReference type="ChEBI" id="CHEBI:141026"/>
        <dbReference type="ChEBI" id="CHEBI:141027"/>
        <dbReference type="EC" id="1.21.98.4"/>
    </reaction>
</comment>
<dbReference type="EC" id="1.21.98.4" evidence="10"/>
<evidence type="ECO:0000256" key="4">
    <source>
        <dbReference type="ARBA" id="ARBA00022691"/>
    </source>
</evidence>
<dbReference type="InterPro" id="IPR058240">
    <property type="entry name" value="rSAM_sf"/>
</dbReference>
<dbReference type="Gene3D" id="1.10.10.1150">
    <property type="entry name" value="Coenzyme PQQ synthesis protein D (PqqD)"/>
    <property type="match status" value="1"/>
</dbReference>
<dbReference type="InterPro" id="IPR007197">
    <property type="entry name" value="rSAM"/>
</dbReference>
<dbReference type="InterPro" id="IPR023885">
    <property type="entry name" value="4Fe4S-binding_SPASM_dom"/>
</dbReference>
<comment type="subunit">
    <text evidence="2">Monomer. Interacts with PqqE.</text>
</comment>
<dbReference type="GO" id="GO:0048038">
    <property type="term" value="F:quinone binding"/>
    <property type="evidence" value="ECO:0007669"/>
    <property type="project" value="InterPro"/>
</dbReference>
<proteinExistence type="inferred from homology"/>
<feature type="binding site" evidence="10">
    <location>
        <position position="137"/>
    </location>
    <ligand>
        <name>[4Fe-4S] cluster</name>
        <dbReference type="ChEBI" id="CHEBI:49883"/>
        <note>4Fe-4S-S-AdoMet</note>
    </ligand>
</feature>
<evidence type="ECO:0000256" key="9">
    <source>
        <dbReference type="ARBA" id="ARBA00023014"/>
    </source>
</evidence>
<dbReference type="HAMAP" id="MF_00660">
    <property type="entry name" value="PqqE"/>
    <property type="match status" value="1"/>
</dbReference>
<dbReference type="KEGG" id="mhey:H2LOC_009785"/>
<dbReference type="InterPro" id="IPR022479">
    <property type="entry name" value="PqqD_bac"/>
</dbReference>
<dbReference type="InterPro" id="IPR011843">
    <property type="entry name" value="PQQ_synth_PqqE_bac"/>
</dbReference>
<dbReference type="Pfam" id="PF13186">
    <property type="entry name" value="SPASM"/>
    <property type="match status" value="1"/>
</dbReference>
<dbReference type="GO" id="GO:0051539">
    <property type="term" value="F:4 iron, 4 sulfur cluster binding"/>
    <property type="evidence" value="ECO:0007669"/>
    <property type="project" value="UniProtKB-KW"/>
</dbReference>
<dbReference type="PANTHER" id="PTHR11228">
    <property type="entry name" value="RADICAL SAM DOMAIN PROTEIN"/>
    <property type="match status" value="1"/>
</dbReference>
<evidence type="ECO:0000313" key="13">
    <source>
        <dbReference type="Proteomes" id="UP000309061"/>
    </source>
</evidence>
<keyword evidence="8 10" id="KW-0408">Iron</keyword>
<dbReference type="InterPro" id="IPR041881">
    <property type="entry name" value="PqqD_sf"/>
</dbReference>
<dbReference type="PROSITE" id="PS01305">
    <property type="entry name" value="MOAA_NIFB_PQQE"/>
    <property type="match status" value="1"/>
</dbReference>
<evidence type="ECO:0000256" key="1">
    <source>
        <dbReference type="ARBA" id="ARBA00004886"/>
    </source>
</evidence>
<keyword evidence="6 10" id="KW-0884">PQQ biosynthesis</keyword>
<dbReference type="PROSITE" id="PS51918">
    <property type="entry name" value="RADICAL_SAM"/>
    <property type="match status" value="1"/>
</dbReference>
<dbReference type="SFLD" id="SFLDG01067">
    <property type="entry name" value="SPASM/twitch_domain_containing"/>
    <property type="match status" value="1"/>
</dbReference>
<evidence type="ECO:0000256" key="5">
    <source>
        <dbReference type="ARBA" id="ARBA00022723"/>
    </source>
</evidence>
<dbReference type="GO" id="GO:0016491">
    <property type="term" value="F:oxidoreductase activity"/>
    <property type="evidence" value="ECO:0007669"/>
    <property type="project" value="UniProtKB-KW"/>
</dbReference>
<evidence type="ECO:0000256" key="8">
    <source>
        <dbReference type="ARBA" id="ARBA00023004"/>
    </source>
</evidence>
<dbReference type="OrthoDB" id="9792276at2"/>
<dbReference type="AlphaFoldDB" id="A0A6B8KHI6"/>
<dbReference type="InterPro" id="IPR000385">
    <property type="entry name" value="MoaA_NifB_PqqE_Fe-S-bd_CS"/>
</dbReference>
<keyword evidence="5 10" id="KW-0479">Metal-binding</keyword>
<organism evidence="12 13">
    <name type="scientific">Methylocystis heyeri</name>
    <dbReference type="NCBI Taxonomy" id="391905"/>
    <lineage>
        <taxon>Bacteria</taxon>
        <taxon>Pseudomonadati</taxon>
        <taxon>Pseudomonadota</taxon>
        <taxon>Alphaproteobacteria</taxon>
        <taxon>Hyphomicrobiales</taxon>
        <taxon>Methylocystaceae</taxon>
        <taxon>Methylocystis</taxon>
    </lineage>
</organism>
<evidence type="ECO:0000313" key="12">
    <source>
        <dbReference type="EMBL" id="QGM45968.1"/>
    </source>
</evidence>
<dbReference type="Pfam" id="PF05402">
    <property type="entry name" value="PqqD"/>
    <property type="match status" value="1"/>
</dbReference>
<dbReference type="EMBL" id="CP046052">
    <property type="protein sequence ID" value="QGM45968.1"/>
    <property type="molecule type" value="Genomic_DNA"/>
</dbReference>
<dbReference type="SFLD" id="SFLDG01386">
    <property type="entry name" value="main_SPASM_domain-containing"/>
    <property type="match status" value="1"/>
</dbReference>
<keyword evidence="9 10" id="KW-0411">Iron-sulfur</keyword>
<dbReference type="Proteomes" id="UP000309061">
    <property type="component" value="Chromosome"/>
</dbReference>
<evidence type="ECO:0000256" key="3">
    <source>
        <dbReference type="ARBA" id="ARBA00022485"/>
    </source>
</evidence>
<dbReference type="GO" id="GO:1904047">
    <property type="term" value="F:S-adenosyl-L-methionine binding"/>
    <property type="evidence" value="ECO:0007669"/>
    <property type="project" value="UniProtKB-UniRule"/>
</dbReference>
<dbReference type="InterPro" id="IPR050377">
    <property type="entry name" value="Radical_SAM_PqqE_MftC-like"/>
</dbReference>
<comment type="cofactor">
    <cofactor evidence="10">
        <name>[4Fe-4S] cluster</name>
        <dbReference type="ChEBI" id="CHEBI:49883"/>
    </cofactor>
    <text evidence="10">Binds 1 [4Fe-4S] cluster. The cluster is coordinated with 3 cysteines and an exchangeable S-adenosyl-L-methionine.</text>
</comment>
<dbReference type="GO" id="GO:0018189">
    <property type="term" value="P:pyrroloquinoline quinone biosynthetic process"/>
    <property type="evidence" value="ECO:0007669"/>
    <property type="project" value="UniProtKB-UniRule"/>
</dbReference>
<sequence length="480" mass="52471">MAEVRTRFVVGPQSRPAFTRYSRLHQDRVRDRFVVLAPERAYEIDAISLAVLSLIDGEKSVAQIAAQLAAQYGAPQDVVLRDVTALLQGLADKCLLRDGTDAFSPPPLSSVAQSYAPFSGGPAGLLAELTHRCPLQCPYCSNPLELERPNVELTAQEWGETFRRSAAAGALQLHLSGGEPTLRRDLEEILQYAVEAGLYSNLVTSAVMLTRERLETLANIGLDHVQVSIQDVVPESADYISAFEGGVAKKRDVAGWTRELGMGLTINAPMHRQNIDHLPQIIDFAVEVGAQRIEVAHIQYYAWAEKNRAALIPTREKFMESVKVVEEAKARLKGVLNFDFVIHDHYATRPKTCTGGWGRSIVVVTPSGRALPCHAAQTLPGLVFDDVRKRDLADIWRNGAAFNAFRGTEWMKEPCVSCDRREIDLGGCRCQAMAVAGDPAATDPACHLSPDHARFAALAETEAHVAPPAFIFRRMGGAGA</sequence>
<dbReference type="GO" id="GO:0009975">
    <property type="term" value="F:cyclase activity"/>
    <property type="evidence" value="ECO:0007669"/>
    <property type="project" value="UniProtKB-UniRule"/>
</dbReference>
<keyword evidence="3 10" id="KW-0004">4Fe-4S</keyword>
<dbReference type="SFLD" id="SFLDF00280">
    <property type="entry name" value="coenzyme_PQQ_synthesis_protein"/>
    <property type="match status" value="1"/>
</dbReference>
<dbReference type="NCBIfam" id="TIGR02109">
    <property type="entry name" value="PQQ_syn_pqqE"/>
    <property type="match status" value="1"/>
</dbReference>
<dbReference type="UniPathway" id="UPA00539"/>
<dbReference type="CDD" id="cd21119">
    <property type="entry name" value="SPASM_PqqE"/>
    <property type="match status" value="1"/>
</dbReference>
<comment type="function">
    <text evidence="10">Catalyzes the cross-linking of a glutamate residue and a tyrosine residue in the PqqA protein as part of the biosynthesis of pyrroloquinoline quinone (PQQ).</text>
</comment>
<comment type="pathway">
    <text evidence="1 10">Cofactor biosynthesis; pyrroloquinoline quinone biosynthesis.</text>
</comment>
<dbReference type="InterPro" id="IPR008792">
    <property type="entry name" value="PQQD"/>
</dbReference>
<dbReference type="Pfam" id="PF04055">
    <property type="entry name" value="Radical_SAM"/>
    <property type="match status" value="1"/>
</dbReference>
<feature type="binding site" evidence="10">
    <location>
        <position position="133"/>
    </location>
    <ligand>
        <name>[4Fe-4S] cluster</name>
        <dbReference type="ChEBI" id="CHEBI:49883"/>
        <note>4Fe-4S-S-AdoMet</note>
    </ligand>
</feature>
<dbReference type="Gene3D" id="3.20.20.70">
    <property type="entry name" value="Aldolase class I"/>
    <property type="match status" value="1"/>
</dbReference>
<evidence type="ECO:0000259" key="11">
    <source>
        <dbReference type="PROSITE" id="PS51918"/>
    </source>
</evidence>
<keyword evidence="13" id="KW-1185">Reference proteome</keyword>
<dbReference type="InterPro" id="IPR013785">
    <property type="entry name" value="Aldolase_TIM"/>
</dbReference>
<keyword evidence="7 10" id="KW-0560">Oxidoreductase</keyword>
<feature type="domain" description="Radical SAM core" evidence="11">
    <location>
        <begin position="119"/>
        <end position="339"/>
    </location>
</feature>
<dbReference type="SFLD" id="SFLDS00029">
    <property type="entry name" value="Radical_SAM"/>
    <property type="match status" value="1"/>
</dbReference>
<dbReference type="GO" id="GO:0005506">
    <property type="term" value="F:iron ion binding"/>
    <property type="evidence" value="ECO:0007669"/>
    <property type="project" value="UniProtKB-UniRule"/>
</dbReference>
<dbReference type="NCBIfam" id="TIGR03859">
    <property type="entry name" value="PQQ_PqqD"/>
    <property type="match status" value="1"/>
</dbReference>
<gene>
    <name evidence="10 12" type="primary">pqqE</name>
    <name evidence="12" type="ORF">H2LOC_009785</name>
</gene>
<reference evidence="12 13" key="1">
    <citation type="submission" date="2019-11" db="EMBL/GenBank/DDBJ databases">
        <title>The genome sequence of Methylocystis heyeri.</title>
        <authorList>
            <person name="Oshkin I.Y."/>
            <person name="Miroshnikov K."/>
            <person name="Dedysh S.N."/>
        </authorList>
    </citation>
    <scope>NUCLEOTIDE SEQUENCE [LARGE SCALE GENOMIC DNA]</scope>
    <source>
        <strain evidence="12 13">H2</strain>
    </source>
</reference>
<evidence type="ECO:0000256" key="2">
    <source>
        <dbReference type="ARBA" id="ARBA00011741"/>
    </source>
</evidence>
<dbReference type="RefSeq" id="WP_136497059.1">
    <property type="nucleotide sequence ID" value="NZ_CP046052.1"/>
</dbReference>
<dbReference type="SUPFAM" id="SSF102114">
    <property type="entry name" value="Radical SAM enzymes"/>
    <property type="match status" value="1"/>
</dbReference>
<protein>
    <recommendedName>
        <fullName evidence="10">PqqA peptide cyclase</fullName>
        <ecNumber evidence="10">1.21.98.4</ecNumber>
    </recommendedName>
    <alternativeName>
        <fullName evidence="10">Coenzyme PQQ synthesis protein E</fullName>
    </alternativeName>
</protein>
<evidence type="ECO:0000256" key="7">
    <source>
        <dbReference type="ARBA" id="ARBA00023002"/>
    </source>
</evidence>
<feature type="binding site" evidence="10">
    <location>
        <position position="140"/>
    </location>
    <ligand>
        <name>[4Fe-4S] cluster</name>
        <dbReference type="ChEBI" id="CHEBI:49883"/>
        <note>4Fe-4S-S-AdoMet</note>
    </ligand>
</feature>
<dbReference type="PANTHER" id="PTHR11228:SF7">
    <property type="entry name" value="PQQA PEPTIDE CYCLASE"/>
    <property type="match status" value="1"/>
</dbReference>
<dbReference type="NCBIfam" id="TIGR04085">
    <property type="entry name" value="rSAM_more_4Fe4S"/>
    <property type="match status" value="1"/>
</dbReference>
<comment type="similarity">
    <text evidence="10">Belongs to the radical SAM superfamily. PqqE family.</text>
</comment>
<dbReference type="CDD" id="cd01335">
    <property type="entry name" value="Radical_SAM"/>
    <property type="match status" value="1"/>
</dbReference>
<comment type="subunit">
    <text evidence="10">Interacts with PqqD. The interaction is necessary for activity of PqqE.</text>
</comment>